<evidence type="ECO:0000256" key="1">
    <source>
        <dbReference type="SAM" id="MobiDB-lite"/>
    </source>
</evidence>
<evidence type="ECO:0000313" key="2">
    <source>
        <dbReference type="EMBL" id="OXV11055.1"/>
    </source>
</evidence>
<evidence type="ECO:0000313" key="3">
    <source>
        <dbReference type="Proteomes" id="UP000243515"/>
    </source>
</evidence>
<gene>
    <name evidence="2" type="ORF">Egran_01186</name>
</gene>
<dbReference type="AlphaFoldDB" id="A0A232M3S1"/>
<proteinExistence type="predicted"/>
<feature type="region of interest" description="Disordered" evidence="1">
    <location>
        <begin position="1"/>
        <end position="31"/>
    </location>
</feature>
<comment type="caution">
    <text evidence="2">The sequence shown here is derived from an EMBL/GenBank/DDBJ whole genome shotgun (WGS) entry which is preliminary data.</text>
</comment>
<sequence>MCKTAQEVTARGHGVLHESQASSAAAKPDQSLNLREDREHAAETLQTIFLLTKAERNLFGLDDVFLNAFGITCEGLQYDEKDDYSESLYPYFFTPLSLDQLRAWPIDMKDRVTRESIERSKRNWSGYSVGSLHIAATQADTVVLPHFSQYKRRIREDYSTRLKSLTQWLPKDFSDTILLDDDFVDAVFYSLKFHPTDMWLDHQGRPHVMFCLEHDCESDERLLPGELLAIVAIMLTRLRHPSFKSHSIIPVMCFSFIKKMRGRILQAHFDKNGLIIRKSQIYDFTKPETAQPLVEIFLQFMTCKLVGDTKTALLR</sequence>
<dbReference type="OrthoDB" id="4177740at2759"/>
<dbReference type="Proteomes" id="UP000243515">
    <property type="component" value="Unassembled WGS sequence"/>
</dbReference>
<keyword evidence="3" id="KW-1185">Reference proteome</keyword>
<accession>A0A232M3S1</accession>
<protein>
    <submittedName>
        <fullName evidence="2">Uncharacterized protein</fullName>
    </submittedName>
</protein>
<organism evidence="2 3">
    <name type="scientific">Elaphomyces granulatus</name>
    <dbReference type="NCBI Taxonomy" id="519963"/>
    <lineage>
        <taxon>Eukaryota</taxon>
        <taxon>Fungi</taxon>
        <taxon>Dikarya</taxon>
        <taxon>Ascomycota</taxon>
        <taxon>Pezizomycotina</taxon>
        <taxon>Eurotiomycetes</taxon>
        <taxon>Eurotiomycetidae</taxon>
        <taxon>Eurotiales</taxon>
        <taxon>Elaphomycetaceae</taxon>
        <taxon>Elaphomyces</taxon>
    </lineage>
</organism>
<name>A0A232M3S1_9EURO</name>
<dbReference type="EMBL" id="NPHW01002629">
    <property type="protein sequence ID" value="OXV11055.1"/>
    <property type="molecule type" value="Genomic_DNA"/>
</dbReference>
<reference evidence="2 3" key="1">
    <citation type="journal article" date="2015" name="Environ. Microbiol.">
        <title>Metagenome sequence of Elaphomyces granulatus from sporocarp tissue reveals Ascomycota ectomycorrhizal fingerprints of genome expansion and a Proteobacteria-rich microbiome.</title>
        <authorList>
            <person name="Quandt C.A."/>
            <person name="Kohler A."/>
            <person name="Hesse C.N."/>
            <person name="Sharpton T.J."/>
            <person name="Martin F."/>
            <person name="Spatafora J.W."/>
        </authorList>
    </citation>
    <scope>NUCLEOTIDE SEQUENCE [LARGE SCALE GENOMIC DNA]</scope>
    <source>
        <strain evidence="2 3">OSC145934</strain>
    </source>
</reference>